<accession>A0A2N5SLI3</accession>
<dbReference type="Proteomes" id="UP000235392">
    <property type="component" value="Unassembled WGS sequence"/>
</dbReference>
<organism evidence="1 2">
    <name type="scientific">Puccinia coronata f. sp. avenae</name>
    <dbReference type="NCBI Taxonomy" id="200324"/>
    <lineage>
        <taxon>Eukaryota</taxon>
        <taxon>Fungi</taxon>
        <taxon>Dikarya</taxon>
        <taxon>Basidiomycota</taxon>
        <taxon>Pucciniomycotina</taxon>
        <taxon>Pucciniomycetes</taxon>
        <taxon>Pucciniales</taxon>
        <taxon>Pucciniaceae</taxon>
        <taxon>Puccinia</taxon>
    </lineage>
</organism>
<name>A0A2N5SLI3_9BASI</name>
<evidence type="ECO:0000313" key="1">
    <source>
        <dbReference type="EMBL" id="PLW14089.1"/>
    </source>
</evidence>
<sequence>MCLPRADTRGTRRLHRLENLKSAHACLRTLDSGAGSKTLLLLLSRTDLFALIFPAREHHPSTL</sequence>
<comment type="caution">
    <text evidence="1">The sequence shown here is derived from an EMBL/GenBank/DDBJ whole genome shotgun (WGS) entry which is preliminary data.</text>
</comment>
<proteinExistence type="predicted"/>
<dbReference type="AlphaFoldDB" id="A0A2N5SLI3"/>
<reference evidence="1 2" key="1">
    <citation type="submission" date="2017-11" db="EMBL/GenBank/DDBJ databases">
        <title>De novo assembly and phasing of dikaryotic genomes from two isolates of Puccinia coronata f. sp. avenae, the causal agent of oat crown rust.</title>
        <authorList>
            <person name="Miller M.E."/>
            <person name="Zhang Y."/>
            <person name="Omidvar V."/>
            <person name="Sperschneider J."/>
            <person name="Schwessinger B."/>
            <person name="Raley C."/>
            <person name="Palmer J.M."/>
            <person name="Garnica D."/>
            <person name="Upadhyaya N."/>
            <person name="Rathjen J."/>
            <person name="Taylor J.M."/>
            <person name="Park R.F."/>
            <person name="Dodds P.N."/>
            <person name="Hirsch C.D."/>
            <person name="Kianian S.F."/>
            <person name="Figueroa M."/>
        </authorList>
    </citation>
    <scope>NUCLEOTIDE SEQUENCE [LARGE SCALE GENOMIC DNA]</scope>
    <source>
        <strain evidence="1">12SD80</strain>
    </source>
</reference>
<protein>
    <submittedName>
        <fullName evidence="1">Uncharacterized protein</fullName>
    </submittedName>
</protein>
<gene>
    <name evidence="1" type="ORF">PCASD_25092</name>
</gene>
<evidence type="ECO:0000313" key="2">
    <source>
        <dbReference type="Proteomes" id="UP000235392"/>
    </source>
</evidence>
<dbReference type="EMBL" id="PGCI01000832">
    <property type="protein sequence ID" value="PLW14089.1"/>
    <property type="molecule type" value="Genomic_DNA"/>
</dbReference>